<gene>
    <name evidence="1" type="ORF">V7x_27010</name>
</gene>
<proteinExistence type="predicted"/>
<dbReference type="Proteomes" id="UP000316476">
    <property type="component" value="Unassembled WGS sequence"/>
</dbReference>
<reference evidence="1 2" key="1">
    <citation type="submission" date="2019-02" db="EMBL/GenBank/DDBJ databases">
        <title>Deep-cultivation of Planctomycetes and their phenomic and genomic characterization uncovers novel biology.</title>
        <authorList>
            <person name="Wiegand S."/>
            <person name="Jogler M."/>
            <person name="Boedeker C."/>
            <person name="Pinto D."/>
            <person name="Vollmers J."/>
            <person name="Rivas-Marin E."/>
            <person name="Kohn T."/>
            <person name="Peeters S.H."/>
            <person name="Heuer A."/>
            <person name="Rast P."/>
            <person name="Oberbeckmann S."/>
            <person name="Bunk B."/>
            <person name="Jeske O."/>
            <person name="Meyerdierks A."/>
            <person name="Storesund J.E."/>
            <person name="Kallscheuer N."/>
            <person name="Luecker S."/>
            <person name="Lage O.M."/>
            <person name="Pohl T."/>
            <person name="Merkel B.J."/>
            <person name="Hornburger P."/>
            <person name="Mueller R.-W."/>
            <person name="Bruemmer F."/>
            <person name="Labrenz M."/>
            <person name="Spormann A.M."/>
            <person name="Op Den Camp H."/>
            <person name="Overmann J."/>
            <person name="Amann R."/>
            <person name="Jetten M.S.M."/>
            <person name="Mascher T."/>
            <person name="Medema M.H."/>
            <person name="Devos D.P."/>
            <person name="Kaster A.-K."/>
            <person name="Ovreas L."/>
            <person name="Rohde M."/>
            <person name="Galperin M.Y."/>
            <person name="Jogler C."/>
        </authorList>
    </citation>
    <scope>NUCLEOTIDE SEQUENCE [LARGE SCALE GENOMIC DNA]</scope>
    <source>
        <strain evidence="1 2">V7</strain>
    </source>
</reference>
<protein>
    <submittedName>
        <fullName evidence="1">Uncharacterized protein</fullName>
    </submittedName>
</protein>
<sequence>MVPKRPKERPALRLWTDATRRYVRSMANSFDGGRHRNSPAVHYFLVVQSWLLDHFRLPPDDRPRKADSSWLAANRVA</sequence>
<name>A0A5C6G0J1_9PLAN</name>
<comment type="caution">
    <text evidence="1">The sequence shown here is derived from an EMBL/GenBank/DDBJ whole genome shotgun (WGS) entry which is preliminary data.</text>
</comment>
<dbReference type="EMBL" id="SJPZ01000001">
    <property type="protein sequence ID" value="TWU67128.1"/>
    <property type="molecule type" value="Genomic_DNA"/>
</dbReference>
<evidence type="ECO:0000313" key="2">
    <source>
        <dbReference type="Proteomes" id="UP000316476"/>
    </source>
</evidence>
<evidence type="ECO:0000313" key="1">
    <source>
        <dbReference type="EMBL" id="TWU67128.1"/>
    </source>
</evidence>
<dbReference type="AlphaFoldDB" id="A0A5C6G0J1"/>
<accession>A0A5C6G0J1</accession>
<organism evidence="1 2">
    <name type="scientific">Crateriforma conspicua</name>
    <dbReference type="NCBI Taxonomy" id="2527996"/>
    <lineage>
        <taxon>Bacteria</taxon>
        <taxon>Pseudomonadati</taxon>
        <taxon>Planctomycetota</taxon>
        <taxon>Planctomycetia</taxon>
        <taxon>Planctomycetales</taxon>
        <taxon>Planctomycetaceae</taxon>
        <taxon>Crateriforma</taxon>
    </lineage>
</organism>